<keyword evidence="3" id="KW-0479">Metal-binding</keyword>
<dbReference type="SUPFAM" id="SSF53474">
    <property type="entry name" value="alpha/beta-Hydrolases"/>
    <property type="match status" value="1"/>
</dbReference>
<keyword evidence="2" id="KW-0719">Serine esterase</keyword>
<dbReference type="GO" id="GO:0046872">
    <property type="term" value="F:metal ion binding"/>
    <property type="evidence" value="ECO:0007669"/>
    <property type="project" value="UniProtKB-KW"/>
</dbReference>
<comment type="similarity">
    <text evidence="1">Belongs to the tannase family.</text>
</comment>
<feature type="chain" id="PRO_5001653553" evidence="8">
    <location>
        <begin position="23"/>
        <end position="512"/>
    </location>
</feature>
<evidence type="ECO:0000313" key="9">
    <source>
        <dbReference type="EMBL" id="CDN51130.1"/>
    </source>
</evidence>
<dbReference type="RefSeq" id="WP_051909737.1">
    <property type="nucleotide sequence ID" value="NZ_HG938354.1"/>
</dbReference>
<protein>
    <submittedName>
        <fullName evidence="9">Tannase and feruloyl esterase</fullName>
    </submittedName>
</protein>
<gene>
    <name evidence="9" type="ORF">RG540_PA04520</name>
</gene>
<evidence type="ECO:0000256" key="2">
    <source>
        <dbReference type="ARBA" id="ARBA00022487"/>
    </source>
</evidence>
<keyword evidence="6" id="KW-0106">Calcium</keyword>
<evidence type="ECO:0000256" key="1">
    <source>
        <dbReference type="ARBA" id="ARBA00006249"/>
    </source>
</evidence>
<geneLocation type="plasmid" evidence="10">
    <name>II</name>
</geneLocation>
<evidence type="ECO:0000256" key="8">
    <source>
        <dbReference type="SAM" id="SignalP"/>
    </source>
</evidence>
<dbReference type="PATRIC" id="fig|1028800.3.peg.5071"/>
<name>A0A068T0Y1_NEOGA</name>
<dbReference type="GeneID" id="24261099"/>
<evidence type="ECO:0000256" key="4">
    <source>
        <dbReference type="ARBA" id="ARBA00022729"/>
    </source>
</evidence>
<evidence type="ECO:0000256" key="3">
    <source>
        <dbReference type="ARBA" id="ARBA00022723"/>
    </source>
</evidence>
<dbReference type="PANTHER" id="PTHR33938:SF15">
    <property type="entry name" value="FERULOYL ESTERASE B-RELATED"/>
    <property type="match status" value="1"/>
</dbReference>
<dbReference type="EMBL" id="HG938354">
    <property type="protein sequence ID" value="CDN51130.1"/>
    <property type="molecule type" value="Genomic_DNA"/>
</dbReference>
<dbReference type="KEGG" id="ngg:RG540_PA04520"/>
<dbReference type="OrthoDB" id="7197884at2"/>
<dbReference type="PANTHER" id="PTHR33938">
    <property type="entry name" value="FERULOYL ESTERASE B-RELATED"/>
    <property type="match status" value="1"/>
</dbReference>
<sequence>MVKLLIATAFVALMPGLTPAVAADSSPEAQCSAAKNLQLATFDMKVASADHVKDKGPAHCLVSGSFEHRTGADGKPYAIGFSIALPDNWSGRFLVQGGGGLNGVVRPAVGDVASGGKNALSRGFAVISHDSGHKGEAWDTSFRADQIATLNFAGWSVEKVTALGKALVAAYYGKSADRSYFAGCSTGGREAMASAQRFPTLFDGIIAGAPAMRTSRSNMSLAAKNVAMNKISPASADSAPDRSKAFSDGDRDLVLKGILKSCDGLDGLEDGMIANPGACKFDPASLVCPAGKADGCLTKQQADIVAETFSPTLDASGRPAYVAFPYDTGVMSTTDPIPGLMRFDDKRNRQFKNNAMSFDVDDAVEKADIGDPQQRLINADQWTDLSSFATRGSKIIFFHGVSDPWFSSNDTVGFFNRMSAATKTGKRVEDWAKLYLVPGMSHCSGGPAGLDQFDMLTKLIDWVEKDEAPRSVEASGKAFPNRTRPLCPYPLHAQYKGEGNADNAASFECRNN</sequence>
<proteinExistence type="inferred from homology"/>
<dbReference type="Gene3D" id="3.40.50.1820">
    <property type="entry name" value="alpha/beta hydrolase"/>
    <property type="match status" value="1"/>
</dbReference>
<dbReference type="HOGENOM" id="CLU_014819_4_0_5"/>
<keyword evidence="5" id="KW-0378">Hydrolase</keyword>
<dbReference type="Pfam" id="PF07519">
    <property type="entry name" value="Tannase"/>
    <property type="match status" value="1"/>
</dbReference>
<dbReference type="Proteomes" id="UP000028181">
    <property type="component" value="Plasmid pHAMBI540a"/>
</dbReference>
<evidence type="ECO:0000256" key="6">
    <source>
        <dbReference type="ARBA" id="ARBA00022837"/>
    </source>
</evidence>
<keyword evidence="9" id="KW-0614">Plasmid</keyword>
<organism evidence="9 10">
    <name type="scientific">Neorhizobium galegae bv. orientalis str. HAMBI 540</name>
    <dbReference type="NCBI Taxonomy" id="1028800"/>
    <lineage>
        <taxon>Bacteria</taxon>
        <taxon>Pseudomonadati</taxon>
        <taxon>Pseudomonadota</taxon>
        <taxon>Alphaproteobacteria</taxon>
        <taxon>Hyphomicrobiales</taxon>
        <taxon>Rhizobiaceae</taxon>
        <taxon>Rhizobium/Agrobacterium group</taxon>
        <taxon>Neorhizobium</taxon>
    </lineage>
</organism>
<keyword evidence="10" id="KW-1185">Reference proteome</keyword>
<reference evidence="10" key="1">
    <citation type="journal article" date="2014" name="BMC Genomics">
        <title>Genome sequencing of two Neorhizobium galegae strains reveals a noeT gene responsible for the unusual acetylation of the nodulation factors.</title>
        <authorList>
            <person name="Osterman J."/>
            <person name="Marsh J."/>
            <person name="Laine P.K."/>
            <person name="Zeng Z."/>
            <person name="Alatalo E."/>
            <person name="Sullivan J.T."/>
            <person name="Young J.P."/>
            <person name="Thomas-Oates J."/>
            <person name="Paulin L."/>
            <person name="Lindstrom K."/>
        </authorList>
    </citation>
    <scope>NUCLEOTIDE SEQUENCE [LARGE SCALE GENOMIC DNA]</scope>
    <source>
        <strain evidence="10">HAMBI 540</strain>
    </source>
</reference>
<evidence type="ECO:0000256" key="7">
    <source>
        <dbReference type="ARBA" id="ARBA00023157"/>
    </source>
</evidence>
<keyword evidence="7" id="KW-1015">Disulfide bond</keyword>
<feature type="signal peptide" evidence="8">
    <location>
        <begin position="1"/>
        <end position="22"/>
    </location>
</feature>
<accession>A0A068T0Y1</accession>
<dbReference type="GO" id="GO:0052689">
    <property type="term" value="F:carboxylic ester hydrolase activity"/>
    <property type="evidence" value="ECO:0007669"/>
    <property type="project" value="UniProtKB-KW"/>
</dbReference>
<dbReference type="eggNOG" id="COG0627">
    <property type="taxonomic scope" value="Bacteria"/>
</dbReference>
<keyword evidence="4 8" id="KW-0732">Signal</keyword>
<dbReference type="AlphaFoldDB" id="A0A068T0Y1"/>
<dbReference type="InterPro" id="IPR011118">
    <property type="entry name" value="Tannase/feruloyl_esterase"/>
</dbReference>
<evidence type="ECO:0000256" key="5">
    <source>
        <dbReference type="ARBA" id="ARBA00022801"/>
    </source>
</evidence>
<evidence type="ECO:0000313" key="10">
    <source>
        <dbReference type="Proteomes" id="UP000028181"/>
    </source>
</evidence>
<dbReference type="InterPro" id="IPR029058">
    <property type="entry name" value="AB_hydrolase_fold"/>
</dbReference>